<sequence length="96" mass="11865">MNFIFLNYRDIREWLKIFEYKTSYDYDGEKQYFCFDDTEKGGIYTLMKYSNGIFTLHSKGENYCEDKEVEINEDELVRFIWKNRKVIHNEFKREGK</sequence>
<reference evidence="1 2" key="1">
    <citation type="submission" date="2021-03" db="EMBL/GenBank/DDBJ databases">
        <title>Whole genome sequence of Metabacillus bambusae BG109.</title>
        <authorList>
            <person name="Jeong J.W."/>
        </authorList>
    </citation>
    <scope>NUCLEOTIDE SEQUENCE [LARGE SCALE GENOMIC DNA]</scope>
    <source>
        <strain evidence="1 2">BG109</strain>
    </source>
</reference>
<keyword evidence="2" id="KW-1185">Reference proteome</keyword>
<gene>
    <name evidence="1" type="ORF">I7822_25970</name>
</gene>
<dbReference type="RefSeq" id="WP_207981969.1">
    <property type="nucleotide sequence ID" value="NZ_JAGDEL010000030.1"/>
</dbReference>
<proteinExistence type="predicted"/>
<dbReference type="EMBL" id="JAGDEL010000030">
    <property type="protein sequence ID" value="MBO1515077.1"/>
    <property type="molecule type" value="Genomic_DNA"/>
</dbReference>
<organism evidence="1 2">
    <name type="scientific">Metabacillus bambusae</name>
    <dbReference type="NCBI Taxonomy" id="2795218"/>
    <lineage>
        <taxon>Bacteria</taxon>
        <taxon>Bacillati</taxon>
        <taxon>Bacillota</taxon>
        <taxon>Bacilli</taxon>
        <taxon>Bacillales</taxon>
        <taxon>Bacillaceae</taxon>
        <taxon>Metabacillus</taxon>
    </lineage>
</organism>
<name>A0ABS3N9U8_9BACI</name>
<comment type="caution">
    <text evidence="1">The sequence shown here is derived from an EMBL/GenBank/DDBJ whole genome shotgun (WGS) entry which is preliminary data.</text>
</comment>
<evidence type="ECO:0000313" key="2">
    <source>
        <dbReference type="Proteomes" id="UP000663981"/>
    </source>
</evidence>
<protein>
    <submittedName>
        <fullName evidence="1">Uncharacterized protein</fullName>
    </submittedName>
</protein>
<evidence type="ECO:0000313" key="1">
    <source>
        <dbReference type="EMBL" id="MBO1515077.1"/>
    </source>
</evidence>
<accession>A0ABS3N9U8</accession>
<dbReference type="Proteomes" id="UP000663981">
    <property type="component" value="Unassembled WGS sequence"/>
</dbReference>